<keyword evidence="8" id="KW-0687">Ribonucleoprotein</keyword>
<evidence type="ECO:0000256" key="2">
    <source>
        <dbReference type="ARBA" id="ARBA00004496"/>
    </source>
</evidence>
<dbReference type="InterPro" id="IPR026270">
    <property type="entry name" value="SRP72"/>
</dbReference>
<feature type="compositionally biased region" description="Basic residues" evidence="9">
    <location>
        <begin position="709"/>
        <end position="719"/>
    </location>
</feature>
<dbReference type="GO" id="GO:0005786">
    <property type="term" value="C:signal recognition particle, endoplasmic reticulum targeting"/>
    <property type="evidence" value="ECO:0007669"/>
    <property type="project" value="UniProtKB-KW"/>
</dbReference>
<feature type="compositionally biased region" description="Basic and acidic residues" evidence="9">
    <location>
        <begin position="645"/>
        <end position="668"/>
    </location>
</feature>
<dbReference type="GO" id="GO:0006614">
    <property type="term" value="P:SRP-dependent cotranslational protein targeting to membrane"/>
    <property type="evidence" value="ECO:0007669"/>
    <property type="project" value="InterPro"/>
</dbReference>
<dbReference type="InterPro" id="IPR031545">
    <property type="entry name" value="SRP72_TPR-like"/>
</dbReference>
<dbReference type="Gene3D" id="1.25.40.10">
    <property type="entry name" value="Tetratricopeptide repeat domain"/>
    <property type="match status" value="1"/>
</dbReference>
<accession>A0A4Q4MR81</accession>
<dbReference type="PANTHER" id="PTHR14094">
    <property type="entry name" value="SIGNAL RECOGNITION PARTICLE 72"/>
    <property type="match status" value="1"/>
</dbReference>
<keyword evidence="5" id="KW-0963">Cytoplasm</keyword>
<evidence type="ECO:0000256" key="9">
    <source>
        <dbReference type="SAM" id="MobiDB-lite"/>
    </source>
</evidence>
<dbReference type="InterPro" id="IPR011990">
    <property type="entry name" value="TPR-like_helical_dom_sf"/>
</dbReference>
<dbReference type="Pfam" id="PF17004">
    <property type="entry name" value="SRP_TPR_like"/>
    <property type="match status" value="1"/>
</dbReference>
<evidence type="ECO:0000256" key="1">
    <source>
        <dbReference type="ARBA" id="ARBA00004240"/>
    </source>
</evidence>
<evidence type="ECO:0000256" key="5">
    <source>
        <dbReference type="ARBA" id="ARBA00022490"/>
    </source>
</evidence>
<dbReference type="GO" id="GO:0043022">
    <property type="term" value="F:ribosome binding"/>
    <property type="evidence" value="ECO:0007669"/>
    <property type="project" value="TreeGrafter"/>
</dbReference>
<protein>
    <recommendedName>
        <fullName evidence="4">Signal recognition particle subunit SRP72</fullName>
    </recommendedName>
</protein>
<evidence type="ECO:0000313" key="12">
    <source>
        <dbReference type="Proteomes" id="UP000292402"/>
    </source>
</evidence>
<gene>
    <name evidence="11" type="ORF">AA0114_g2604</name>
</gene>
<dbReference type="EMBL" id="PDXA01000006">
    <property type="protein sequence ID" value="RYN57448.1"/>
    <property type="molecule type" value="Genomic_DNA"/>
</dbReference>
<keyword evidence="7" id="KW-0733">Signal recognition particle</keyword>
<dbReference type="InterPro" id="IPR013699">
    <property type="entry name" value="Signal_recog_part_SRP72_RNA-bd"/>
</dbReference>
<comment type="similarity">
    <text evidence="3">Belongs to the SRP72 family.</text>
</comment>
<comment type="subcellular location">
    <subcellularLocation>
        <location evidence="2">Cytoplasm</location>
    </subcellularLocation>
    <subcellularLocation>
        <location evidence="1">Endoplasmic reticulum</location>
    </subcellularLocation>
</comment>
<proteinExistence type="inferred from homology"/>
<evidence type="ECO:0000256" key="8">
    <source>
        <dbReference type="ARBA" id="ARBA00023274"/>
    </source>
</evidence>
<reference evidence="12" key="1">
    <citation type="journal article" date="2019" name="bioRxiv">
        <title>Genomics, evolutionary history and diagnostics of the Alternaria alternata species group including apple and Asian pear pathotypes.</title>
        <authorList>
            <person name="Armitage A.D."/>
            <person name="Cockerton H.M."/>
            <person name="Sreenivasaprasad S."/>
            <person name="Woodhall J.W."/>
            <person name="Lane C.R."/>
            <person name="Harrison R.J."/>
            <person name="Clarkson J.P."/>
        </authorList>
    </citation>
    <scope>NUCLEOTIDE SEQUENCE [LARGE SCALE GENOMIC DNA]</scope>
    <source>
        <strain evidence="12">FERA 1082</strain>
    </source>
</reference>
<evidence type="ECO:0000256" key="7">
    <source>
        <dbReference type="ARBA" id="ARBA00023135"/>
    </source>
</evidence>
<keyword evidence="6" id="KW-0256">Endoplasmic reticulum</keyword>
<dbReference type="FunFam" id="1.25.40.10:FF:000512">
    <property type="entry name" value="Signal recognition particle subunit SRP72"/>
    <property type="match status" value="1"/>
</dbReference>
<comment type="caution">
    <text evidence="11">The sequence shown here is derived from an EMBL/GenBank/DDBJ whole genome shotgun (WGS) entry which is preliminary data.</text>
</comment>
<feature type="compositionally biased region" description="Basic residues" evidence="9">
    <location>
        <begin position="669"/>
        <end position="678"/>
    </location>
</feature>
<dbReference type="GO" id="GO:0005783">
    <property type="term" value="C:endoplasmic reticulum"/>
    <property type="evidence" value="ECO:0007669"/>
    <property type="project" value="UniProtKB-SubCell"/>
</dbReference>
<feature type="region of interest" description="Disordered" evidence="9">
    <location>
        <begin position="33"/>
        <end position="55"/>
    </location>
</feature>
<dbReference type="SUPFAM" id="SSF48452">
    <property type="entry name" value="TPR-like"/>
    <property type="match status" value="1"/>
</dbReference>
<dbReference type="PIRSF" id="PIRSF038922">
    <property type="entry name" value="SRP72"/>
    <property type="match status" value="1"/>
</dbReference>
<dbReference type="AlphaFoldDB" id="A0A4Q4MR81"/>
<evidence type="ECO:0000259" key="10">
    <source>
        <dbReference type="Pfam" id="PF08492"/>
    </source>
</evidence>
<evidence type="ECO:0000313" key="11">
    <source>
        <dbReference type="EMBL" id="RYN57448.1"/>
    </source>
</evidence>
<name>A0A4Q4MR81_9PLEO</name>
<dbReference type="Proteomes" id="UP000292402">
    <property type="component" value="Unassembled WGS sequence"/>
</dbReference>
<feature type="compositionally biased region" description="Basic and acidic residues" evidence="9">
    <location>
        <begin position="699"/>
        <end position="708"/>
    </location>
</feature>
<feature type="region of interest" description="Disordered" evidence="9">
    <location>
        <begin position="622"/>
        <end position="719"/>
    </location>
</feature>
<dbReference type="GO" id="GO:0008312">
    <property type="term" value="F:7S RNA binding"/>
    <property type="evidence" value="ECO:0007669"/>
    <property type="project" value="InterPro"/>
</dbReference>
<sequence length="719" mass="78323">MLVSRQPYYESKPSELRVLGELAPSHLRSPRAFTKTSAISPPAPITTLRTSAQPSDGWKIKREPTMAALTKSLSSLLAQATIDDHDEVLKATNAALKKSKGDLDAQHTKAVALLHLDRYEDALEVFEGAQELQEKARFEYAYALYKTGNAAKAVEVATAAGSDAGRGMKHMLAQAAYRSENFAQATKIYKELADQNVESEEYDIRINSGAVDAQLEWTGQGELAQKKQPTREDLEVFETAFNAACGSISRNEFGQAQVCLKRAKDLCNALSDLSEEEKQAELLPITVQQVYVLTQLGKIDEAEELATKIPFADIKELSTRYIAQVNSIAASKEHSNPYLSHRLFHASPQPPVTDQHFSHQSNILRQDEYVMALLSQKVAGVASSTEKVISASPAPSLSPAVNMAAVLNAAAHARNADTEKAALKEIVPLLEKRPADVGLILTITHLYVITNNYAAATHLLESFFKRLEQSGSASDLDVRFAPGLVAALVSLYAQQGRPGASKNELAKAAEYWRKPHKSKTEAPSKSLMVAAGTALLDTHNPDNVKTAGEIFQGLYDQDNEDRASIAGLVAAYSITDPSSIPADLLAYLPEANRLVSDIDAVELENAGVPLGTLTSVNLGAESRKRSLAPNKEVPAKSKRLRKSRMPKDYVEGKKMDPERWLPMRDRSYYRPKGRKGKKRAEGLTQGGVVENDKGTPAAQEKKGGADKGKNKKKGKGGKW</sequence>
<organism evidence="11 12">
    <name type="scientific">Alternaria tenuissima</name>
    <dbReference type="NCBI Taxonomy" id="119927"/>
    <lineage>
        <taxon>Eukaryota</taxon>
        <taxon>Fungi</taxon>
        <taxon>Dikarya</taxon>
        <taxon>Ascomycota</taxon>
        <taxon>Pezizomycotina</taxon>
        <taxon>Dothideomycetes</taxon>
        <taxon>Pleosporomycetidae</taxon>
        <taxon>Pleosporales</taxon>
        <taxon>Pleosporineae</taxon>
        <taxon>Pleosporaceae</taxon>
        <taxon>Alternaria</taxon>
        <taxon>Alternaria sect. Alternaria</taxon>
        <taxon>Alternaria alternata complex</taxon>
    </lineage>
</organism>
<evidence type="ECO:0000256" key="6">
    <source>
        <dbReference type="ARBA" id="ARBA00022824"/>
    </source>
</evidence>
<evidence type="ECO:0000256" key="4">
    <source>
        <dbReference type="ARBA" id="ARBA00018350"/>
    </source>
</evidence>
<feature type="domain" description="Signal recognition particle SRP72 subunit RNA-binding" evidence="10">
    <location>
        <begin position="630"/>
        <end position="671"/>
    </location>
</feature>
<dbReference type="Pfam" id="PF08492">
    <property type="entry name" value="SRP72"/>
    <property type="match status" value="1"/>
</dbReference>
<evidence type="ECO:0000256" key="3">
    <source>
        <dbReference type="ARBA" id="ARBA00007676"/>
    </source>
</evidence>
<dbReference type="PANTHER" id="PTHR14094:SF9">
    <property type="entry name" value="SIGNAL RECOGNITION PARTICLE SUBUNIT SRP72"/>
    <property type="match status" value="1"/>
</dbReference>